<protein>
    <submittedName>
        <fullName evidence="1">Uncharacterized protein</fullName>
    </submittedName>
</protein>
<dbReference type="EMBL" id="GBRH01229118">
    <property type="protein sequence ID" value="JAD68777.1"/>
    <property type="molecule type" value="Transcribed_RNA"/>
</dbReference>
<accession>A0A0A9CB83</accession>
<sequence length="21" mass="2582">MRLDSRSVVYRYRVFLFVCDG</sequence>
<proteinExistence type="predicted"/>
<reference evidence="1" key="2">
    <citation type="journal article" date="2015" name="Data Brief">
        <title>Shoot transcriptome of the giant reed, Arundo donax.</title>
        <authorList>
            <person name="Barrero R.A."/>
            <person name="Guerrero F.D."/>
            <person name="Moolhuijzen P."/>
            <person name="Goolsby J.A."/>
            <person name="Tidwell J."/>
            <person name="Bellgard S.E."/>
            <person name="Bellgard M.I."/>
        </authorList>
    </citation>
    <scope>NUCLEOTIDE SEQUENCE</scope>
    <source>
        <tissue evidence="1">Shoot tissue taken approximately 20 cm above the soil surface</tissue>
    </source>
</reference>
<dbReference type="AlphaFoldDB" id="A0A0A9CB83"/>
<reference evidence="1" key="1">
    <citation type="submission" date="2014-09" db="EMBL/GenBank/DDBJ databases">
        <authorList>
            <person name="Magalhaes I.L.F."/>
            <person name="Oliveira U."/>
            <person name="Santos F.R."/>
            <person name="Vidigal T.H.D.A."/>
            <person name="Brescovit A.D."/>
            <person name="Santos A.J."/>
        </authorList>
    </citation>
    <scope>NUCLEOTIDE SEQUENCE</scope>
    <source>
        <tissue evidence="1">Shoot tissue taken approximately 20 cm above the soil surface</tissue>
    </source>
</reference>
<name>A0A0A9CB83_ARUDO</name>
<organism evidence="1">
    <name type="scientific">Arundo donax</name>
    <name type="common">Giant reed</name>
    <name type="synonym">Donax arundinaceus</name>
    <dbReference type="NCBI Taxonomy" id="35708"/>
    <lineage>
        <taxon>Eukaryota</taxon>
        <taxon>Viridiplantae</taxon>
        <taxon>Streptophyta</taxon>
        <taxon>Embryophyta</taxon>
        <taxon>Tracheophyta</taxon>
        <taxon>Spermatophyta</taxon>
        <taxon>Magnoliopsida</taxon>
        <taxon>Liliopsida</taxon>
        <taxon>Poales</taxon>
        <taxon>Poaceae</taxon>
        <taxon>PACMAD clade</taxon>
        <taxon>Arundinoideae</taxon>
        <taxon>Arundineae</taxon>
        <taxon>Arundo</taxon>
    </lineage>
</organism>
<evidence type="ECO:0000313" key="1">
    <source>
        <dbReference type="EMBL" id="JAD68777.1"/>
    </source>
</evidence>